<dbReference type="SUPFAM" id="SSF47413">
    <property type="entry name" value="lambda repressor-like DNA-binding domains"/>
    <property type="match status" value="1"/>
</dbReference>
<sequence>MGKVRPTMERRQLGLRLRRMRERHGLTQQDAADALGRVRSRVVDLEDGRSTIRLPDLEVLLDLYHATAAERAELTALAIQAARRRRRPSTSDVLPDAFTQFAELEAAAVEICAYEPAVVPGLAQSPSYLRALIAEGVGVWWQPSDEEFEARVAFREERQAQVLGPAGPARLRFVLGEETLRAAVGDEAVAREQLTHLLRLTEDPRITIRLLLSSTPSNPARAGGFTVFKFGGRSSPVVFSSQVYGSERLFDDEADTARLADCFERLCRSALPCEETRSVLRETLKGSR</sequence>
<dbReference type="InterPro" id="IPR010982">
    <property type="entry name" value="Lambda_DNA-bd_dom_sf"/>
</dbReference>
<evidence type="ECO:0000259" key="1">
    <source>
        <dbReference type="PROSITE" id="PS50943"/>
    </source>
</evidence>
<proteinExistence type="predicted"/>
<protein>
    <submittedName>
        <fullName evidence="2">Helix-turn-helix protein</fullName>
    </submittedName>
</protein>
<evidence type="ECO:0000313" key="3">
    <source>
        <dbReference type="Proteomes" id="UP000256269"/>
    </source>
</evidence>
<dbReference type="Pfam" id="PF13560">
    <property type="entry name" value="HTH_31"/>
    <property type="match status" value="1"/>
</dbReference>
<dbReference type="EMBL" id="QUNO01000001">
    <property type="protein sequence ID" value="REH55455.1"/>
    <property type="molecule type" value="Genomic_DNA"/>
</dbReference>
<evidence type="ECO:0000313" key="2">
    <source>
        <dbReference type="EMBL" id="REH55455.1"/>
    </source>
</evidence>
<dbReference type="Pfam" id="PF19054">
    <property type="entry name" value="DUF5753"/>
    <property type="match status" value="1"/>
</dbReference>
<dbReference type="PROSITE" id="PS50943">
    <property type="entry name" value="HTH_CROC1"/>
    <property type="match status" value="1"/>
</dbReference>
<dbReference type="Gene3D" id="1.10.260.40">
    <property type="entry name" value="lambda repressor-like DNA-binding domains"/>
    <property type="match status" value="1"/>
</dbReference>
<dbReference type="SMART" id="SM00530">
    <property type="entry name" value="HTH_XRE"/>
    <property type="match status" value="1"/>
</dbReference>
<dbReference type="InterPro" id="IPR001387">
    <property type="entry name" value="Cro/C1-type_HTH"/>
</dbReference>
<dbReference type="CDD" id="cd00093">
    <property type="entry name" value="HTH_XRE"/>
    <property type="match status" value="1"/>
</dbReference>
<gene>
    <name evidence="2" type="ORF">BCF44_101476</name>
</gene>
<dbReference type="InterPro" id="IPR043917">
    <property type="entry name" value="DUF5753"/>
</dbReference>
<organism evidence="2 3">
    <name type="scientific">Kutzneria buriramensis</name>
    <dbReference type="NCBI Taxonomy" id="1045776"/>
    <lineage>
        <taxon>Bacteria</taxon>
        <taxon>Bacillati</taxon>
        <taxon>Actinomycetota</taxon>
        <taxon>Actinomycetes</taxon>
        <taxon>Pseudonocardiales</taxon>
        <taxon>Pseudonocardiaceae</taxon>
        <taxon>Kutzneria</taxon>
    </lineage>
</organism>
<dbReference type="Proteomes" id="UP000256269">
    <property type="component" value="Unassembled WGS sequence"/>
</dbReference>
<feature type="domain" description="HTH cro/C1-type" evidence="1">
    <location>
        <begin position="17"/>
        <end position="71"/>
    </location>
</feature>
<dbReference type="AlphaFoldDB" id="A0A3E0IBC9"/>
<keyword evidence="3" id="KW-1185">Reference proteome</keyword>
<name>A0A3E0IBC9_9PSEU</name>
<dbReference type="RefSeq" id="WP_170217299.1">
    <property type="nucleotide sequence ID" value="NZ_CP144375.1"/>
</dbReference>
<reference evidence="2 3" key="1">
    <citation type="submission" date="2018-08" db="EMBL/GenBank/DDBJ databases">
        <title>Genomic Encyclopedia of Archaeal and Bacterial Type Strains, Phase II (KMG-II): from individual species to whole genera.</title>
        <authorList>
            <person name="Goeker M."/>
        </authorList>
    </citation>
    <scope>NUCLEOTIDE SEQUENCE [LARGE SCALE GENOMIC DNA]</scope>
    <source>
        <strain evidence="2 3">DSM 45791</strain>
    </source>
</reference>
<comment type="caution">
    <text evidence="2">The sequence shown here is derived from an EMBL/GenBank/DDBJ whole genome shotgun (WGS) entry which is preliminary data.</text>
</comment>
<dbReference type="GO" id="GO:0003677">
    <property type="term" value="F:DNA binding"/>
    <property type="evidence" value="ECO:0007669"/>
    <property type="project" value="InterPro"/>
</dbReference>
<accession>A0A3E0IBC9</accession>